<gene>
    <name evidence="5" type="ORF">K3U94_16505</name>
</gene>
<dbReference type="RefSeq" id="WP_220694411.1">
    <property type="nucleotide sequence ID" value="NZ_CP080997.1"/>
</dbReference>
<dbReference type="Proteomes" id="UP000825008">
    <property type="component" value="Chromosome"/>
</dbReference>
<dbReference type="PANTHER" id="PTHR37042">
    <property type="entry name" value="OUTER MEMBRANE PROTEIN RV1973"/>
    <property type="match status" value="1"/>
</dbReference>
<evidence type="ECO:0000313" key="6">
    <source>
        <dbReference type="Proteomes" id="UP000825008"/>
    </source>
</evidence>
<sequence length="204" mass="22089">MGKTADPDVFDQLDEQRETDLKTESAHDEAADHIDPEPTTPSVPVSRRRRAPVALVAAVLIAALTYSGYAGWRLHQLDARAAAGQAALAAAKDYAITLTSLDTADIDGNYARAIDGATGQFKDAYSLGAKQLRQILIDNKATGKGIVLDAAVKSATTTRVEVLLFVDQSITNAVRSEPRIDRNRIQMTMELVDNRWLASQVDLV</sequence>
<evidence type="ECO:0000256" key="1">
    <source>
        <dbReference type="ARBA" id="ARBA00004370"/>
    </source>
</evidence>
<evidence type="ECO:0000256" key="4">
    <source>
        <dbReference type="SAM" id="Phobius"/>
    </source>
</evidence>
<feature type="region of interest" description="Disordered" evidence="3">
    <location>
        <begin position="1"/>
        <end position="47"/>
    </location>
</feature>
<feature type="compositionally biased region" description="Basic and acidic residues" evidence="3">
    <location>
        <begin position="14"/>
        <end position="36"/>
    </location>
</feature>
<organism evidence="5 6">
    <name type="scientific">Mycolicibacter heraklionensis</name>
    <dbReference type="NCBI Taxonomy" id="512402"/>
    <lineage>
        <taxon>Bacteria</taxon>
        <taxon>Bacillati</taxon>
        <taxon>Actinomycetota</taxon>
        <taxon>Actinomycetes</taxon>
        <taxon>Mycobacteriales</taxon>
        <taxon>Mycobacteriaceae</taxon>
        <taxon>Mycolicibacter</taxon>
    </lineage>
</organism>
<keyword evidence="4" id="KW-1133">Transmembrane helix</keyword>
<evidence type="ECO:0000256" key="3">
    <source>
        <dbReference type="SAM" id="MobiDB-lite"/>
    </source>
</evidence>
<dbReference type="PANTHER" id="PTHR37042:SF4">
    <property type="entry name" value="OUTER MEMBRANE PROTEIN RV1973"/>
    <property type="match status" value="1"/>
</dbReference>
<dbReference type="KEGG" id="mher:K3U94_16505"/>
<proteinExistence type="predicted"/>
<keyword evidence="4" id="KW-0812">Transmembrane</keyword>
<protein>
    <submittedName>
        <fullName evidence="5">Mce protein</fullName>
    </submittedName>
</protein>
<comment type="subcellular location">
    <subcellularLocation>
        <location evidence="1">Membrane</location>
    </subcellularLocation>
</comment>
<name>A0A9X7WE77_9MYCO</name>
<evidence type="ECO:0000256" key="2">
    <source>
        <dbReference type="ARBA" id="ARBA00023136"/>
    </source>
</evidence>
<accession>A0A9X7WE77</accession>
<dbReference type="AlphaFoldDB" id="A0A9X7WE77"/>
<keyword evidence="2 4" id="KW-0472">Membrane</keyword>
<feature type="transmembrane region" description="Helical" evidence="4">
    <location>
        <begin position="53"/>
        <end position="72"/>
    </location>
</feature>
<dbReference type="GO" id="GO:0016020">
    <property type="term" value="C:membrane"/>
    <property type="evidence" value="ECO:0007669"/>
    <property type="project" value="UniProtKB-SubCell"/>
</dbReference>
<dbReference type="EMBL" id="CP080997">
    <property type="protein sequence ID" value="QZA06593.1"/>
    <property type="molecule type" value="Genomic_DNA"/>
</dbReference>
<reference evidence="5" key="1">
    <citation type="submission" date="2021-08" db="EMBL/GenBank/DDBJ databases">
        <title>Whole genome sequencing of non-tuberculosis mycobacteria type-strains.</title>
        <authorList>
            <person name="Igarashi Y."/>
            <person name="Osugi A."/>
            <person name="Mitarai S."/>
        </authorList>
    </citation>
    <scope>NUCLEOTIDE SEQUENCE</scope>
    <source>
        <strain evidence="5">JCM 30995</strain>
    </source>
</reference>
<evidence type="ECO:0000313" key="5">
    <source>
        <dbReference type="EMBL" id="QZA06593.1"/>
    </source>
</evidence>